<dbReference type="OrthoDB" id="2043at2759"/>
<dbReference type="VEuPathDB" id="FungiDB:YALI1_B29507g"/>
<dbReference type="InterPro" id="IPR002222">
    <property type="entry name" value="Ribosomal_uS19"/>
</dbReference>
<name>A0A1H6PVZ5_YARLL</name>
<reference evidence="7 9" key="2">
    <citation type="submission" date="2018-07" db="EMBL/GenBank/DDBJ databases">
        <title>Draft Genome Assemblies for Five Robust Yarrowia lipolytica Strains Exhibiting High Lipid Production and Pentose Sugar Utilization and Sugar Alcohol Secretion from Undetoxified Lignocellulosic Biomass Hydrolysates.</title>
        <authorList>
            <consortium name="DOE Joint Genome Institute"/>
            <person name="Walker C."/>
            <person name="Ryu S."/>
            <person name="Na H."/>
            <person name="Zane M."/>
            <person name="LaButti K."/>
            <person name="Lipzen A."/>
            <person name="Haridas S."/>
            <person name="Barry K."/>
            <person name="Grigoriev I.V."/>
            <person name="Quarterman J."/>
            <person name="Slininger P."/>
            <person name="Dien B."/>
            <person name="Trinh C.T."/>
        </authorList>
    </citation>
    <scope>NUCLEOTIDE SEQUENCE [LARGE SCALE GENOMIC DNA]</scope>
    <source>
        <strain evidence="7 9">YB392</strain>
    </source>
</reference>
<dbReference type="HAMAP" id="MF_00531">
    <property type="entry name" value="Ribosomal_uS19"/>
    <property type="match status" value="1"/>
</dbReference>
<dbReference type="Proteomes" id="UP000256601">
    <property type="component" value="Unassembled WGS sequence"/>
</dbReference>
<evidence type="ECO:0000313" key="6">
    <source>
        <dbReference type="EMBL" id="AOW02082.1"/>
    </source>
</evidence>
<dbReference type="PRINTS" id="PR00975">
    <property type="entry name" value="RIBOSOMALS19"/>
</dbReference>
<dbReference type="InterPro" id="IPR023575">
    <property type="entry name" value="Ribosomal_uS19_SF"/>
</dbReference>
<dbReference type="EMBL" id="CP017554">
    <property type="protein sequence ID" value="AOW02082.1"/>
    <property type="molecule type" value="Genomic_DNA"/>
</dbReference>
<dbReference type="Proteomes" id="UP000182444">
    <property type="component" value="Chromosome 1B"/>
</dbReference>
<dbReference type="GO" id="GO:0005763">
    <property type="term" value="C:mitochondrial small ribosomal subunit"/>
    <property type="evidence" value="ECO:0007669"/>
    <property type="project" value="TreeGrafter"/>
</dbReference>
<dbReference type="AlphaFoldDB" id="A0A1H6PVZ5"/>
<dbReference type="GO" id="GO:0003723">
    <property type="term" value="F:RNA binding"/>
    <property type="evidence" value="ECO:0007669"/>
    <property type="project" value="InterPro"/>
</dbReference>
<dbReference type="PROSITE" id="PS00323">
    <property type="entry name" value="RIBOSOMAL_S19"/>
    <property type="match status" value="1"/>
</dbReference>
<protein>
    <recommendedName>
        <fullName evidence="4">Small ribosomal subunit protein uS19m</fullName>
    </recommendedName>
</protein>
<dbReference type="PIRSF" id="PIRSF002144">
    <property type="entry name" value="Ribosomal_S19"/>
    <property type="match status" value="1"/>
</dbReference>
<evidence type="ECO:0000313" key="7">
    <source>
        <dbReference type="EMBL" id="RDW25969.1"/>
    </source>
</evidence>
<dbReference type="PANTHER" id="PTHR11880:SF8">
    <property type="entry name" value="SMALL RIBOSOMAL SUBUNIT PROTEIN US19M"/>
    <property type="match status" value="1"/>
</dbReference>
<dbReference type="RefSeq" id="XP_501228.1">
    <property type="nucleotide sequence ID" value="XM_501228.1"/>
</dbReference>
<proteinExistence type="inferred from homology"/>
<evidence type="ECO:0000313" key="8">
    <source>
        <dbReference type="Proteomes" id="UP000182444"/>
    </source>
</evidence>
<organism evidence="6 8">
    <name type="scientific">Yarrowia lipolytica</name>
    <name type="common">Candida lipolytica</name>
    <dbReference type="NCBI Taxonomy" id="4952"/>
    <lineage>
        <taxon>Eukaryota</taxon>
        <taxon>Fungi</taxon>
        <taxon>Dikarya</taxon>
        <taxon>Ascomycota</taxon>
        <taxon>Saccharomycotina</taxon>
        <taxon>Dipodascomycetes</taxon>
        <taxon>Dipodascales</taxon>
        <taxon>Dipodascales incertae sedis</taxon>
        <taxon>Yarrowia</taxon>
    </lineage>
</organism>
<accession>A0A1H6PVZ5</accession>
<dbReference type="GO" id="GO:0006412">
    <property type="term" value="P:translation"/>
    <property type="evidence" value="ECO:0007669"/>
    <property type="project" value="InterPro"/>
</dbReference>
<dbReference type="Gene3D" id="3.30.860.10">
    <property type="entry name" value="30s Ribosomal Protein S19, Chain A"/>
    <property type="match status" value="1"/>
</dbReference>
<dbReference type="GeneID" id="2907482"/>
<dbReference type="FunFam" id="3.30.860.10:FF:000001">
    <property type="entry name" value="30S ribosomal protein S19"/>
    <property type="match status" value="1"/>
</dbReference>
<dbReference type="GO" id="GO:0003735">
    <property type="term" value="F:structural constituent of ribosome"/>
    <property type="evidence" value="ECO:0007669"/>
    <property type="project" value="InterPro"/>
</dbReference>
<evidence type="ECO:0000256" key="2">
    <source>
        <dbReference type="ARBA" id="ARBA00022980"/>
    </source>
</evidence>
<dbReference type="VEuPathDB" id="FungiDB:YALI0_B22594g"/>
<keyword evidence="2 5" id="KW-0689">Ribosomal protein</keyword>
<dbReference type="Pfam" id="PF00203">
    <property type="entry name" value="Ribosomal_S19"/>
    <property type="match status" value="1"/>
</dbReference>
<evidence type="ECO:0000313" key="9">
    <source>
        <dbReference type="Proteomes" id="UP000256601"/>
    </source>
</evidence>
<dbReference type="KEGG" id="yli:2907482"/>
<sequence length="89" mass="10310">MLPTRVLCRSAWKCPHIVPIDLKPWATKKQPIQTDKRAATIIPQFVGVTFHVHNGKEYVPVNVTQDMVGTKLGEYAYTRKPFRYRQTKN</sequence>
<dbReference type="SUPFAM" id="SSF54570">
    <property type="entry name" value="Ribosomal protein S19"/>
    <property type="match status" value="1"/>
</dbReference>
<evidence type="ECO:0000256" key="4">
    <source>
        <dbReference type="ARBA" id="ARBA00044183"/>
    </source>
</evidence>
<evidence type="ECO:0000256" key="1">
    <source>
        <dbReference type="ARBA" id="ARBA00007345"/>
    </source>
</evidence>
<dbReference type="PANTHER" id="PTHR11880">
    <property type="entry name" value="RIBOSOMAL PROTEIN S19P FAMILY MEMBER"/>
    <property type="match status" value="1"/>
</dbReference>
<keyword evidence="3 5" id="KW-0687">Ribonucleoprotein</keyword>
<dbReference type="InterPro" id="IPR020934">
    <property type="entry name" value="Ribosomal_uS19_CS"/>
</dbReference>
<comment type="similarity">
    <text evidence="1 5">Belongs to the universal ribosomal protein uS19 family.</text>
</comment>
<dbReference type="eggNOG" id="KOG0899">
    <property type="taxonomic scope" value="Eukaryota"/>
</dbReference>
<dbReference type="OMA" id="YVAFEIT"/>
<evidence type="ECO:0000256" key="3">
    <source>
        <dbReference type="ARBA" id="ARBA00023274"/>
    </source>
</evidence>
<gene>
    <name evidence="7" type="ORF">B0I71DRAFT_131723</name>
    <name evidence="6" type="ORF">YALI1_B29507g</name>
</gene>
<dbReference type="EMBL" id="KZ858990">
    <property type="protein sequence ID" value="RDW25969.1"/>
    <property type="molecule type" value="Genomic_DNA"/>
</dbReference>
<evidence type="ECO:0000256" key="5">
    <source>
        <dbReference type="RuleBase" id="RU003485"/>
    </source>
</evidence>
<dbReference type="GO" id="GO:0000028">
    <property type="term" value="P:ribosomal small subunit assembly"/>
    <property type="evidence" value="ECO:0007669"/>
    <property type="project" value="TreeGrafter"/>
</dbReference>
<reference evidence="6 8" key="1">
    <citation type="journal article" date="2016" name="PLoS ONE">
        <title>Sequence Assembly of Yarrowia lipolytica Strain W29/CLIB89 Shows Transposable Element Diversity.</title>
        <authorList>
            <person name="Magnan C."/>
            <person name="Yu J."/>
            <person name="Chang I."/>
            <person name="Jahn E."/>
            <person name="Kanomata Y."/>
            <person name="Wu J."/>
            <person name="Zeller M."/>
            <person name="Oakes M."/>
            <person name="Baldi P."/>
            <person name="Sandmeyer S."/>
        </authorList>
    </citation>
    <scope>NUCLEOTIDE SEQUENCE [LARGE SCALE GENOMIC DNA]</scope>
    <source>
        <strain evidence="6">CLIB89</strain>
        <strain evidence="8">CLIB89(W29)</strain>
    </source>
</reference>